<dbReference type="STRING" id="349521.HCH_03922"/>
<evidence type="ECO:0000256" key="8">
    <source>
        <dbReference type="SAM" id="SignalP"/>
    </source>
</evidence>
<dbReference type="PANTHER" id="PTHR30069">
    <property type="entry name" value="TONB-DEPENDENT OUTER MEMBRANE RECEPTOR"/>
    <property type="match status" value="1"/>
</dbReference>
<name>Q2SFD1_HAHCH</name>
<evidence type="ECO:0000256" key="6">
    <source>
        <dbReference type="ARBA" id="ARBA00023237"/>
    </source>
</evidence>
<dbReference type="HOGENOM" id="CLU_008287_16_0_6"/>
<evidence type="ECO:0000256" key="4">
    <source>
        <dbReference type="ARBA" id="ARBA00022692"/>
    </source>
</evidence>
<keyword evidence="5 7" id="KW-0472">Membrane</keyword>
<evidence type="ECO:0000259" key="9">
    <source>
        <dbReference type="Pfam" id="PF07715"/>
    </source>
</evidence>
<dbReference type="GO" id="GO:0015344">
    <property type="term" value="F:siderophore uptake transmembrane transporter activity"/>
    <property type="evidence" value="ECO:0007669"/>
    <property type="project" value="TreeGrafter"/>
</dbReference>
<dbReference type="InterPro" id="IPR037066">
    <property type="entry name" value="Plug_dom_sf"/>
</dbReference>
<dbReference type="InterPro" id="IPR039426">
    <property type="entry name" value="TonB-dep_rcpt-like"/>
</dbReference>
<evidence type="ECO:0000313" key="11">
    <source>
        <dbReference type="Proteomes" id="UP000000238"/>
    </source>
</evidence>
<dbReference type="GO" id="GO:0044718">
    <property type="term" value="P:siderophore transmembrane transport"/>
    <property type="evidence" value="ECO:0007669"/>
    <property type="project" value="TreeGrafter"/>
</dbReference>
<reference evidence="10 11" key="1">
    <citation type="journal article" date="2005" name="Nucleic Acids Res.">
        <title>Genomic blueprint of Hahella chejuensis, a marine microbe producing an algicidal agent.</title>
        <authorList>
            <person name="Jeong H."/>
            <person name="Yim J.H."/>
            <person name="Lee C."/>
            <person name="Choi S.-H."/>
            <person name="Park Y.K."/>
            <person name="Yoon S.H."/>
            <person name="Hur C.-G."/>
            <person name="Kang H.-Y."/>
            <person name="Kim D."/>
            <person name="Lee H.H."/>
            <person name="Park K.H."/>
            <person name="Park S.-H."/>
            <person name="Park H.-S."/>
            <person name="Lee H.K."/>
            <person name="Oh T.K."/>
            <person name="Kim J.F."/>
        </authorList>
    </citation>
    <scope>NUCLEOTIDE SEQUENCE [LARGE SCALE GENOMIC DNA]</scope>
    <source>
        <strain evidence="10 11">KCTC 2396</strain>
    </source>
</reference>
<evidence type="ECO:0000256" key="3">
    <source>
        <dbReference type="ARBA" id="ARBA00022452"/>
    </source>
</evidence>
<dbReference type="Pfam" id="PF07715">
    <property type="entry name" value="Plug"/>
    <property type="match status" value="1"/>
</dbReference>
<dbReference type="AlphaFoldDB" id="Q2SFD1"/>
<dbReference type="eggNOG" id="COG4771">
    <property type="taxonomic scope" value="Bacteria"/>
</dbReference>
<accession>Q2SFD1</accession>
<keyword evidence="8" id="KW-0732">Signal</keyword>
<protein>
    <submittedName>
        <fullName evidence="10">Outer membrane receptor protein, mostly Fe transport</fullName>
    </submittedName>
</protein>
<feature type="domain" description="TonB-dependent receptor plug" evidence="9">
    <location>
        <begin position="67"/>
        <end position="172"/>
    </location>
</feature>
<dbReference type="Gene3D" id="2.40.170.20">
    <property type="entry name" value="TonB-dependent receptor, beta-barrel domain"/>
    <property type="match status" value="1"/>
</dbReference>
<feature type="chain" id="PRO_5004215662" evidence="8">
    <location>
        <begin position="30"/>
        <end position="750"/>
    </location>
</feature>
<dbReference type="PROSITE" id="PS52016">
    <property type="entry name" value="TONB_DEPENDENT_REC_3"/>
    <property type="match status" value="1"/>
</dbReference>
<keyword evidence="3 7" id="KW-1134">Transmembrane beta strand</keyword>
<keyword evidence="2 7" id="KW-0813">Transport</keyword>
<comment type="subcellular location">
    <subcellularLocation>
        <location evidence="1 7">Cell outer membrane</location>
        <topology evidence="1 7">Multi-pass membrane protein</topology>
    </subcellularLocation>
</comment>
<dbReference type="Gene3D" id="2.170.130.10">
    <property type="entry name" value="TonB-dependent receptor, plug domain"/>
    <property type="match status" value="1"/>
</dbReference>
<comment type="similarity">
    <text evidence="7">Belongs to the TonB-dependent receptor family.</text>
</comment>
<organism evidence="10 11">
    <name type="scientific">Hahella chejuensis (strain KCTC 2396)</name>
    <dbReference type="NCBI Taxonomy" id="349521"/>
    <lineage>
        <taxon>Bacteria</taxon>
        <taxon>Pseudomonadati</taxon>
        <taxon>Pseudomonadota</taxon>
        <taxon>Gammaproteobacteria</taxon>
        <taxon>Oceanospirillales</taxon>
        <taxon>Hahellaceae</taxon>
        <taxon>Hahella</taxon>
    </lineage>
</organism>
<feature type="signal peptide" evidence="8">
    <location>
        <begin position="1"/>
        <end position="29"/>
    </location>
</feature>
<evidence type="ECO:0000313" key="10">
    <source>
        <dbReference type="EMBL" id="ABC30643.1"/>
    </source>
</evidence>
<proteinExistence type="inferred from homology"/>
<dbReference type="RefSeq" id="WP_011397710.1">
    <property type="nucleotide sequence ID" value="NC_007645.1"/>
</dbReference>
<dbReference type="OrthoDB" id="9758929at2"/>
<evidence type="ECO:0000256" key="5">
    <source>
        <dbReference type="ARBA" id="ARBA00023136"/>
    </source>
</evidence>
<dbReference type="InterPro" id="IPR012910">
    <property type="entry name" value="Plug_dom"/>
</dbReference>
<evidence type="ECO:0000256" key="7">
    <source>
        <dbReference type="PROSITE-ProRule" id="PRU01360"/>
    </source>
</evidence>
<gene>
    <name evidence="10" type="ordered locus">HCH_03922</name>
</gene>
<keyword evidence="4 7" id="KW-0812">Transmembrane</keyword>
<dbReference type="PANTHER" id="PTHR30069:SF27">
    <property type="entry name" value="BLL4766 PROTEIN"/>
    <property type="match status" value="1"/>
</dbReference>
<dbReference type="GO" id="GO:0009279">
    <property type="term" value="C:cell outer membrane"/>
    <property type="evidence" value="ECO:0007669"/>
    <property type="project" value="UniProtKB-SubCell"/>
</dbReference>
<dbReference type="InterPro" id="IPR036942">
    <property type="entry name" value="Beta-barrel_TonB_sf"/>
</dbReference>
<dbReference type="Proteomes" id="UP000000238">
    <property type="component" value="Chromosome"/>
</dbReference>
<sequence>MRLITVRATKERRGLPALVLACASSLAHAVEGPIQSDMLAATDISMTDWQSGDIPVVLTPARLKQPRSETPATVTVLDAELLHRLGVRNLHDAFRLVPGMTVGSVSSNLPSVSYHGTNANEQRRLQVLVDGRSVYNPNLADVDWLNIPVALEDIARIEITRGPNAAAYGANSFLAIVNIITKHPYDTHGTSLTYWDGGNGYNRYHASYGGGGENLNYRISVNGKQDDGFDRRANDEPFVDSYDLDGFNFSANMQLGSRDTLQVQAGLLNGDHQYHPDAGDGQTSIPESDERDRFASVNWRREVNANHFFQVQAYAHRRIRRQDWTNCNHPILFSDNLSALYAANQRFGSILIGANGATLSEIYANIVSGSGSGLGSAEDDAIARALIEEMSASDPDATVCGRINLDIAETRQDIELQDTYTFTDEVRLVSGLSFRKDSFYSETYFNGGDDNYLQRAFFNLEYRPQPDLGFNLGGMAEHDQANGAYFSPRGAMFYHLTPNQTLRLVISHAVRTPDTYEQSVAWSFVARDLDPPVDGETEARSFLIRSPGELDNEKIVSREIGYYLNYPEWGLEADIKVFHDTMWDLISAPLQYFSFEPENNLKIKQTGFEVETTYSPSLRDTLRATYAYLDQDEEYTGSVTDFYTAYTSFDVSRLFQIESRMSARHSGSFAWLRRINDRFDAATAYYLADTIGDYVYERADLIISYHRRLGRGQMALSAKLEHYLNDDPIMYRDNVLDDRTHLFLSANLKF</sequence>
<dbReference type="SUPFAM" id="SSF56935">
    <property type="entry name" value="Porins"/>
    <property type="match status" value="1"/>
</dbReference>
<keyword evidence="11" id="KW-1185">Reference proteome</keyword>
<evidence type="ECO:0000256" key="2">
    <source>
        <dbReference type="ARBA" id="ARBA00022448"/>
    </source>
</evidence>
<dbReference type="EMBL" id="CP000155">
    <property type="protein sequence ID" value="ABC30643.1"/>
    <property type="molecule type" value="Genomic_DNA"/>
</dbReference>
<evidence type="ECO:0000256" key="1">
    <source>
        <dbReference type="ARBA" id="ARBA00004571"/>
    </source>
</evidence>
<keyword evidence="10" id="KW-0675">Receptor</keyword>
<dbReference type="KEGG" id="hch:HCH_03922"/>
<keyword evidence="6 7" id="KW-0998">Cell outer membrane</keyword>